<dbReference type="EMBL" id="CP118988">
    <property type="protein sequence ID" value="WED78339.1"/>
    <property type="molecule type" value="Genomic_DNA"/>
</dbReference>
<proteinExistence type="predicted"/>
<dbReference type="AlphaFoldDB" id="A0AAX3NX86"/>
<reference evidence="1" key="1">
    <citation type="submission" date="2023-02" db="EMBL/GenBank/DDBJ databases">
        <title>The sequence of Aeromonas allosaccharophila K520.</title>
        <authorList>
            <person name="Luo X."/>
        </authorList>
    </citation>
    <scope>NUCLEOTIDE SEQUENCE</scope>
    <source>
        <strain evidence="1">K520</strain>
    </source>
</reference>
<name>A0AAX3NX86_9GAMM</name>
<dbReference type="Proteomes" id="UP001213721">
    <property type="component" value="Chromosome"/>
</dbReference>
<protein>
    <submittedName>
        <fullName evidence="1">Uncharacterized protein</fullName>
    </submittedName>
</protein>
<evidence type="ECO:0000313" key="2">
    <source>
        <dbReference type="Proteomes" id="UP001213721"/>
    </source>
</evidence>
<sequence>MQQKTVQQPIVTDAEIAKTARYNRDIKASGYRPWVTVRQSHTYGRARSRTFFKQGTRI</sequence>
<gene>
    <name evidence="1" type="ORF">PYU98_09025</name>
</gene>
<evidence type="ECO:0000313" key="1">
    <source>
        <dbReference type="EMBL" id="WED78339.1"/>
    </source>
</evidence>
<organism evidence="1 2">
    <name type="scientific">Aeromonas allosaccharophila</name>
    <dbReference type="NCBI Taxonomy" id="656"/>
    <lineage>
        <taxon>Bacteria</taxon>
        <taxon>Pseudomonadati</taxon>
        <taxon>Pseudomonadota</taxon>
        <taxon>Gammaproteobacteria</taxon>
        <taxon>Aeromonadales</taxon>
        <taxon>Aeromonadaceae</taxon>
        <taxon>Aeromonas</taxon>
    </lineage>
</organism>
<dbReference type="RefSeq" id="WP_275057979.1">
    <property type="nucleotide sequence ID" value="NZ_CP118988.1"/>
</dbReference>
<accession>A0AAX3NX86</accession>